<accession>A0A8R1V1M3</accession>
<sequence>MKPPRIDGRTDAPHYTIQVVAAGGLTGVALSVAVVARGGWLDIAADVAAVVAAYMEGKPISWRGDEINAYASFDNGQLSV</sequence>
<reference evidence="2" key="1">
    <citation type="journal article" date="2008" name="Nat. Genet.">
        <title>The Pristionchus pacificus genome provides a unique perspective on nematode lifestyle and parasitism.</title>
        <authorList>
            <person name="Dieterich C."/>
            <person name="Clifton S.W."/>
            <person name="Schuster L.N."/>
            <person name="Chinwalla A."/>
            <person name="Delehaunty K."/>
            <person name="Dinkelacker I."/>
            <person name="Fulton L."/>
            <person name="Fulton R."/>
            <person name="Godfrey J."/>
            <person name="Minx P."/>
            <person name="Mitreva M."/>
            <person name="Roeseler W."/>
            <person name="Tian H."/>
            <person name="Witte H."/>
            <person name="Yang S.P."/>
            <person name="Wilson R.K."/>
            <person name="Sommer R.J."/>
        </authorList>
    </citation>
    <scope>NUCLEOTIDE SEQUENCE [LARGE SCALE GENOMIC DNA]</scope>
    <source>
        <strain evidence="2">PS312</strain>
    </source>
</reference>
<reference evidence="1" key="2">
    <citation type="submission" date="2022-06" db="UniProtKB">
        <authorList>
            <consortium name="EnsemblMetazoa"/>
        </authorList>
    </citation>
    <scope>IDENTIFICATION</scope>
    <source>
        <strain evidence="1">PS312</strain>
    </source>
</reference>
<dbReference type="EnsemblMetazoa" id="PPA45973.1">
    <property type="protein sequence ID" value="PPA45973.1"/>
    <property type="gene ID" value="WBGene00284342"/>
</dbReference>
<name>A0A2A6D206_PRIPA</name>
<evidence type="ECO:0000313" key="1">
    <source>
        <dbReference type="EnsemblMetazoa" id="PPA45973.1"/>
    </source>
</evidence>
<gene>
    <name evidence="1" type="primary">WBGene00284342</name>
</gene>
<dbReference type="AlphaFoldDB" id="A0A2A6D206"/>
<organism evidence="1 2">
    <name type="scientific">Pristionchus pacificus</name>
    <name type="common">Parasitic nematode worm</name>
    <dbReference type="NCBI Taxonomy" id="54126"/>
    <lineage>
        <taxon>Eukaryota</taxon>
        <taxon>Metazoa</taxon>
        <taxon>Ecdysozoa</taxon>
        <taxon>Nematoda</taxon>
        <taxon>Chromadorea</taxon>
        <taxon>Rhabditida</taxon>
        <taxon>Rhabditina</taxon>
        <taxon>Diplogasteromorpha</taxon>
        <taxon>Diplogasteroidea</taxon>
        <taxon>Neodiplogasteridae</taxon>
        <taxon>Pristionchus</taxon>
    </lineage>
</organism>
<proteinExistence type="predicted"/>
<dbReference type="Proteomes" id="UP000005239">
    <property type="component" value="Unassembled WGS sequence"/>
</dbReference>
<evidence type="ECO:0000313" key="2">
    <source>
        <dbReference type="Proteomes" id="UP000005239"/>
    </source>
</evidence>
<keyword evidence="2" id="KW-1185">Reference proteome</keyword>
<accession>A0A2A6D206</accession>
<protein>
    <submittedName>
        <fullName evidence="1">Uncharacterized protein</fullName>
    </submittedName>
</protein>